<feature type="domain" description="EF-hand" evidence="5">
    <location>
        <begin position="84"/>
        <end position="119"/>
    </location>
</feature>
<dbReference type="GO" id="GO:0005509">
    <property type="term" value="F:calcium ion binding"/>
    <property type="evidence" value="ECO:0007669"/>
    <property type="project" value="InterPro"/>
</dbReference>
<proteinExistence type="predicted"/>
<feature type="domain" description="EF-hand" evidence="5">
    <location>
        <begin position="157"/>
        <end position="192"/>
    </location>
</feature>
<dbReference type="InterPro" id="IPR039647">
    <property type="entry name" value="EF_hand_pair_protein_CML-like"/>
</dbReference>
<dbReference type="InterPro" id="IPR011992">
    <property type="entry name" value="EF-hand-dom_pair"/>
</dbReference>
<dbReference type="Pfam" id="PF13833">
    <property type="entry name" value="EF-hand_8"/>
    <property type="match status" value="1"/>
</dbReference>
<evidence type="ECO:0000313" key="6">
    <source>
        <dbReference type="EMBL" id="KAA8528610.1"/>
    </source>
</evidence>
<keyword evidence="1" id="KW-0479">Metal-binding</keyword>
<dbReference type="CDD" id="cd00051">
    <property type="entry name" value="EFh"/>
    <property type="match status" value="2"/>
</dbReference>
<feature type="region of interest" description="Disordered" evidence="4">
    <location>
        <begin position="24"/>
        <end position="50"/>
    </location>
</feature>
<evidence type="ECO:0000259" key="5">
    <source>
        <dbReference type="PROSITE" id="PS50222"/>
    </source>
</evidence>
<keyword evidence="7" id="KW-1185">Reference proteome</keyword>
<dbReference type="Pfam" id="PF13499">
    <property type="entry name" value="EF-hand_7"/>
    <property type="match status" value="1"/>
</dbReference>
<protein>
    <recommendedName>
        <fullName evidence="5">EF-hand domain-containing protein</fullName>
    </recommendedName>
</protein>
<evidence type="ECO:0000256" key="2">
    <source>
        <dbReference type="ARBA" id="ARBA00022737"/>
    </source>
</evidence>
<evidence type="ECO:0000256" key="1">
    <source>
        <dbReference type="ARBA" id="ARBA00022723"/>
    </source>
</evidence>
<feature type="domain" description="EF-hand" evidence="5">
    <location>
        <begin position="48"/>
        <end position="83"/>
    </location>
</feature>
<evidence type="ECO:0000256" key="3">
    <source>
        <dbReference type="ARBA" id="ARBA00022837"/>
    </source>
</evidence>
<name>A0A5J5AD96_9ASTE</name>
<dbReference type="PANTHER" id="PTHR10891">
    <property type="entry name" value="EF-HAND CALCIUM-BINDING DOMAIN CONTAINING PROTEIN"/>
    <property type="match status" value="1"/>
</dbReference>
<organism evidence="6 7">
    <name type="scientific">Nyssa sinensis</name>
    <dbReference type="NCBI Taxonomy" id="561372"/>
    <lineage>
        <taxon>Eukaryota</taxon>
        <taxon>Viridiplantae</taxon>
        <taxon>Streptophyta</taxon>
        <taxon>Embryophyta</taxon>
        <taxon>Tracheophyta</taxon>
        <taxon>Spermatophyta</taxon>
        <taxon>Magnoliopsida</taxon>
        <taxon>eudicotyledons</taxon>
        <taxon>Gunneridae</taxon>
        <taxon>Pentapetalae</taxon>
        <taxon>asterids</taxon>
        <taxon>Cornales</taxon>
        <taxon>Nyssaceae</taxon>
        <taxon>Nyssa</taxon>
    </lineage>
</organism>
<dbReference type="OrthoDB" id="26525at2759"/>
<dbReference type="PROSITE" id="PS00018">
    <property type="entry name" value="EF_HAND_1"/>
    <property type="match status" value="3"/>
</dbReference>
<keyword evidence="3" id="KW-0106">Calcium</keyword>
<evidence type="ECO:0000313" key="7">
    <source>
        <dbReference type="Proteomes" id="UP000325577"/>
    </source>
</evidence>
<feature type="compositionally biased region" description="Pro residues" evidence="4">
    <location>
        <begin position="34"/>
        <end position="45"/>
    </location>
</feature>
<dbReference type="SMART" id="SM00054">
    <property type="entry name" value="EFh"/>
    <property type="match status" value="3"/>
</dbReference>
<sequence length="206" mass="23599">MATAMVAKPSKWFSNKTIKLTIPRLLRSKSKTSSPPPSPAPPPPRNTTKADKFQEVFRYFDGDGDGKISGDEFRAYFVSIGESMSHDEAQRVISEFDMDGDNLLELQDFVRLMERDNYEGDGDLRRAFAMFEVEKGSGCITPKGLQQVLNRLGGTRKSYEECVAMIRVFDLDGNGVLDFQEFNQFVRDFKEKNSLRKPCKRWRIYL</sequence>
<dbReference type="PROSITE" id="PS50222">
    <property type="entry name" value="EF_HAND_2"/>
    <property type="match status" value="3"/>
</dbReference>
<dbReference type="EMBL" id="CM018045">
    <property type="protein sequence ID" value="KAA8528610.1"/>
    <property type="molecule type" value="Genomic_DNA"/>
</dbReference>
<dbReference type="Proteomes" id="UP000325577">
    <property type="component" value="Linkage Group LG21"/>
</dbReference>
<dbReference type="InterPro" id="IPR002048">
    <property type="entry name" value="EF_hand_dom"/>
</dbReference>
<dbReference type="GO" id="GO:0043226">
    <property type="term" value="C:organelle"/>
    <property type="evidence" value="ECO:0007669"/>
    <property type="project" value="UniProtKB-ARBA"/>
</dbReference>
<dbReference type="FunFam" id="1.10.238.10:FF:000178">
    <property type="entry name" value="Calmodulin-2 A"/>
    <property type="match status" value="1"/>
</dbReference>
<dbReference type="AlphaFoldDB" id="A0A5J5AD96"/>
<evidence type="ECO:0000256" key="4">
    <source>
        <dbReference type="SAM" id="MobiDB-lite"/>
    </source>
</evidence>
<accession>A0A5J5AD96</accession>
<dbReference type="Gene3D" id="1.10.238.10">
    <property type="entry name" value="EF-hand"/>
    <property type="match status" value="2"/>
</dbReference>
<dbReference type="InterPro" id="IPR018247">
    <property type="entry name" value="EF_Hand_1_Ca_BS"/>
</dbReference>
<gene>
    <name evidence="6" type="ORF">F0562_035965</name>
</gene>
<keyword evidence="2" id="KW-0677">Repeat</keyword>
<dbReference type="SUPFAM" id="SSF47473">
    <property type="entry name" value="EF-hand"/>
    <property type="match status" value="1"/>
</dbReference>
<reference evidence="6 7" key="1">
    <citation type="submission" date="2019-09" db="EMBL/GenBank/DDBJ databases">
        <title>A chromosome-level genome assembly of the Chinese tupelo Nyssa sinensis.</title>
        <authorList>
            <person name="Yang X."/>
            <person name="Kang M."/>
            <person name="Yang Y."/>
            <person name="Xiong H."/>
            <person name="Wang M."/>
            <person name="Zhang Z."/>
            <person name="Wang Z."/>
            <person name="Wu H."/>
            <person name="Ma T."/>
            <person name="Liu J."/>
            <person name="Xi Z."/>
        </authorList>
    </citation>
    <scope>NUCLEOTIDE SEQUENCE [LARGE SCALE GENOMIC DNA]</scope>
    <source>
        <strain evidence="6">J267</strain>
        <tissue evidence="6">Leaf</tissue>
    </source>
</reference>